<dbReference type="Pfam" id="PF00884">
    <property type="entry name" value="Sulfatase"/>
    <property type="match status" value="1"/>
</dbReference>
<accession>A0A4D7CUZ2</accession>
<comment type="pathway">
    <text evidence="2">Cell wall biogenesis; lipoteichoic acid biosynthesis.</text>
</comment>
<dbReference type="Gene3D" id="3.40.720.10">
    <property type="entry name" value="Alkaline Phosphatase, subunit A"/>
    <property type="match status" value="1"/>
</dbReference>
<organism evidence="7 8">
    <name type="scientific">Vagococcus zengguangii</name>
    <dbReference type="NCBI Taxonomy" id="2571750"/>
    <lineage>
        <taxon>Bacteria</taxon>
        <taxon>Bacillati</taxon>
        <taxon>Bacillota</taxon>
        <taxon>Bacilli</taxon>
        <taxon>Lactobacillales</taxon>
        <taxon>Enterococcaceae</taxon>
        <taxon>Vagococcus</taxon>
    </lineage>
</organism>
<keyword evidence="4" id="KW-0812">Transmembrane</keyword>
<dbReference type="KEGG" id="vao:FA707_09415"/>
<dbReference type="PANTHER" id="PTHR47371">
    <property type="entry name" value="LIPOTEICHOIC ACID SYNTHASE"/>
    <property type="match status" value="1"/>
</dbReference>
<evidence type="ECO:0000313" key="7">
    <source>
        <dbReference type="EMBL" id="QCI87134.1"/>
    </source>
</evidence>
<dbReference type="RefSeq" id="WP_136953956.1">
    <property type="nucleotide sequence ID" value="NZ_CP039712.1"/>
</dbReference>
<dbReference type="EMBL" id="CP039712">
    <property type="protein sequence ID" value="QCI87134.1"/>
    <property type="molecule type" value="Genomic_DNA"/>
</dbReference>
<evidence type="ECO:0000256" key="6">
    <source>
        <dbReference type="ARBA" id="ARBA00023136"/>
    </source>
</evidence>
<dbReference type="InterPro" id="IPR000917">
    <property type="entry name" value="Sulfatase_N"/>
</dbReference>
<keyword evidence="5" id="KW-1133">Transmembrane helix</keyword>
<keyword evidence="8" id="KW-1185">Reference proteome</keyword>
<evidence type="ECO:0000256" key="5">
    <source>
        <dbReference type="ARBA" id="ARBA00022989"/>
    </source>
</evidence>
<name>A0A4D7CUZ2_9ENTE</name>
<evidence type="ECO:0000256" key="2">
    <source>
        <dbReference type="ARBA" id="ARBA00004936"/>
    </source>
</evidence>
<comment type="subcellular location">
    <subcellularLocation>
        <location evidence="1">Cell membrane</location>
        <topology evidence="1">Multi-pass membrane protein</topology>
    </subcellularLocation>
</comment>
<evidence type="ECO:0000256" key="4">
    <source>
        <dbReference type="ARBA" id="ARBA00022692"/>
    </source>
</evidence>
<gene>
    <name evidence="7" type="ORF">FA707_09415</name>
</gene>
<dbReference type="InterPro" id="IPR017850">
    <property type="entry name" value="Alkaline_phosphatase_core_sf"/>
</dbReference>
<evidence type="ECO:0000256" key="1">
    <source>
        <dbReference type="ARBA" id="ARBA00004651"/>
    </source>
</evidence>
<evidence type="ECO:0000313" key="8">
    <source>
        <dbReference type="Proteomes" id="UP000298615"/>
    </source>
</evidence>
<sequence length="619" mass="71784">MWQEKEEQWLNAWQRFKNKRYAKPFGWIVVLALPFLANYFLQLSQNNWSFELAYKFAFEWHTSKFLLSCLVLACILLFMITLLGSVPMGSLFFFIGTIVLGFANYSKMFNRMEPLYPDDLSMLDEWGILHDMIGTPLYIVFLILMLLIAYVLGKTLWQSFKMKKAHQLIRLVCLVASMLGLWYISDFNNPNNLLRKEYDKTAKWIPYSQKMNYYNTGFVAGFLYNLTVEPMSKPADYSKQAIKELTKKYQVSDQETLTDEEAPNIVYVMSESFSDPFRLGIEATHDPLADYRQLANQTYSGLMLSQNYGGGTANIEFEALSSLSMDLMNAQMTTPYTMLVPKKEQFPTIVSRLKAQNYKTTAIHPYNTSMYKRKDVYKIFGFDEFLDEDTMTNQETLGDNPYIADESAYQEVYETLQSNQDNANFVHLVTMQTHMPYGKKYPDRTIVASGDDNTEGIADYLTDIEYSSQAFLKFLDDLKHVKRRTIVVFWGDHLPALYSDALQARVPTVDLHLTEFLMYDSKKSLANSQQHDALISPFYFTSTMMKQAGLKQVPMDQLLLQLAQKIPAFEKTNAYQNGQWLEEVDLSDEKTKDLYHDYQLIQYDIVAGEQYSLKTGFFK</sequence>
<dbReference type="PANTHER" id="PTHR47371:SF3">
    <property type="entry name" value="PHOSPHOGLYCEROL TRANSFERASE I"/>
    <property type="match status" value="1"/>
</dbReference>
<dbReference type="GO" id="GO:0005886">
    <property type="term" value="C:plasma membrane"/>
    <property type="evidence" value="ECO:0007669"/>
    <property type="project" value="UniProtKB-SubCell"/>
</dbReference>
<keyword evidence="3" id="KW-1003">Cell membrane</keyword>
<reference evidence="7 8" key="1">
    <citation type="submission" date="2019-04" db="EMBL/GenBank/DDBJ databases">
        <title>Vagococcus sp. nov., isolated from faeces of yaks (Bos grunniens).</title>
        <authorList>
            <person name="Ge Y."/>
        </authorList>
    </citation>
    <scope>NUCLEOTIDE SEQUENCE [LARGE SCALE GENOMIC DNA]</scope>
    <source>
        <strain evidence="7 8">MN-17</strain>
    </source>
</reference>
<dbReference type="AlphaFoldDB" id="A0A4D7CUZ2"/>
<dbReference type="Proteomes" id="UP000298615">
    <property type="component" value="Chromosome"/>
</dbReference>
<evidence type="ECO:0000256" key="3">
    <source>
        <dbReference type="ARBA" id="ARBA00022475"/>
    </source>
</evidence>
<proteinExistence type="predicted"/>
<dbReference type="InterPro" id="IPR050448">
    <property type="entry name" value="OpgB/LTA_synthase_biosynth"/>
</dbReference>
<protein>
    <submittedName>
        <fullName evidence="7">LTA synthase family protein</fullName>
    </submittedName>
</protein>
<dbReference type="CDD" id="cd16015">
    <property type="entry name" value="LTA_synthase"/>
    <property type="match status" value="1"/>
</dbReference>
<dbReference type="SUPFAM" id="SSF53649">
    <property type="entry name" value="Alkaline phosphatase-like"/>
    <property type="match status" value="1"/>
</dbReference>
<keyword evidence="6" id="KW-0472">Membrane</keyword>
<dbReference type="OrthoDB" id="243547at2"/>